<comment type="catalytic activity">
    <reaction evidence="8 9">
        <text>hydroxymethylbilane = uroporphyrinogen III + H2O</text>
        <dbReference type="Rhea" id="RHEA:18965"/>
        <dbReference type="ChEBI" id="CHEBI:15377"/>
        <dbReference type="ChEBI" id="CHEBI:57308"/>
        <dbReference type="ChEBI" id="CHEBI:57845"/>
        <dbReference type="EC" id="4.2.1.75"/>
    </reaction>
</comment>
<feature type="domain" description="Tetrapyrrole biosynthesis uroporphyrinogen III synthase" evidence="10">
    <location>
        <begin position="20"/>
        <end position="221"/>
    </location>
</feature>
<comment type="function">
    <text evidence="6 9">Catalyzes cyclization of the linear tetrapyrrole, hydroxymethylbilane, to the macrocyclic uroporphyrinogen III.</text>
</comment>
<dbReference type="EMBL" id="JAEHNZ010000001">
    <property type="protein sequence ID" value="MBK0395591.1"/>
    <property type="molecule type" value="Genomic_DNA"/>
</dbReference>
<keyword evidence="5 9" id="KW-0627">Porphyrin biosynthesis</keyword>
<dbReference type="Gene3D" id="3.40.50.10090">
    <property type="match status" value="2"/>
</dbReference>
<evidence type="ECO:0000259" key="10">
    <source>
        <dbReference type="Pfam" id="PF02602"/>
    </source>
</evidence>
<dbReference type="PANTHER" id="PTHR38042">
    <property type="entry name" value="UROPORPHYRINOGEN-III SYNTHASE, CHLOROPLASTIC"/>
    <property type="match status" value="1"/>
</dbReference>
<dbReference type="CDD" id="cd06578">
    <property type="entry name" value="HemD"/>
    <property type="match status" value="1"/>
</dbReference>
<comment type="pathway">
    <text evidence="1 9">Porphyrin-containing compound metabolism; protoporphyrin-IX biosynthesis; coproporphyrinogen-III from 5-aminolevulinate: step 3/4.</text>
</comment>
<evidence type="ECO:0000256" key="9">
    <source>
        <dbReference type="RuleBase" id="RU366031"/>
    </source>
</evidence>
<dbReference type="EC" id="4.2.1.75" evidence="3 9"/>
<dbReference type="Proteomes" id="UP000614058">
    <property type="component" value="Unassembled WGS sequence"/>
</dbReference>
<dbReference type="SUPFAM" id="SSF69618">
    <property type="entry name" value="HemD-like"/>
    <property type="match status" value="1"/>
</dbReference>
<proteinExistence type="inferred from homology"/>
<evidence type="ECO:0000256" key="2">
    <source>
        <dbReference type="ARBA" id="ARBA00008133"/>
    </source>
</evidence>
<evidence type="ECO:0000256" key="1">
    <source>
        <dbReference type="ARBA" id="ARBA00004772"/>
    </source>
</evidence>
<dbReference type="Pfam" id="PF02602">
    <property type="entry name" value="HEM4"/>
    <property type="match status" value="1"/>
</dbReference>
<sequence length="241" mass="26305">MPAILLIRPENRLAPDIAICAAAGWQAIPFSPIRIAPIPDTLFRLPQTIAPAQALFWVSPTAVEIAAPHIGSLKTKIPHIAVGSQTAQALRQQGFANIHTPQHGNDSEAALALPIWHTLPQGGTIVIIRGQGGREHLAQTLHQRGFAAQYAECYQRIPQPLNWQTFQAAQAQAAWVTSSQLAQELFTQCPQAFTQNLKSLLYFTQHTRIAQTLTALGASHVHTVARLSDALHHFSSRSIPK</sequence>
<organism evidence="11 12">
    <name type="scientific">Kingella bonacorsii</name>
    <dbReference type="NCBI Taxonomy" id="2796361"/>
    <lineage>
        <taxon>Bacteria</taxon>
        <taxon>Pseudomonadati</taxon>
        <taxon>Pseudomonadota</taxon>
        <taxon>Betaproteobacteria</taxon>
        <taxon>Neisseriales</taxon>
        <taxon>Neisseriaceae</taxon>
        <taxon>Kingella</taxon>
    </lineage>
</organism>
<evidence type="ECO:0000256" key="7">
    <source>
        <dbReference type="ARBA" id="ARBA00040167"/>
    </source>
</evidence>
<accession>A0ABS1BQN3</accession>
<evidence type="ECO:0000313" key="11">
    <source>
        <dbReference type="EMBL" id="MBK0395591.1"/>
    </source>
</evidence>
<evidence type="ECO:0000256" key="4">
    <source>
        <dbReference type="ARBA" id="ARBA00023239"/>
    </source>
</evidence>
<protein>
    <recommendedName>
        <fullName evidence="7 9">Uroporphyrinogen-III synthase</fullName>
        <ecNumber evidence="3 9">4.2.1.75</ecNumber>
    </recommendedName>
</protein>
<evidence type="ECO:0000256" key="3">
    <source>
        <dbReference type="ARBA" id="ARBA00013109"/>
    </source>
</evidence>
<keyword evidence="12" id="KW-1185">Reference proteome</keyword>
<gene>
    <name evidence="11" type="ORF">JDW22_03035</name>
</gene>
<dbReference type="InterPro" id="IPR039793">
    <property type="entry name" value="UROS/Hem4"/>
</dbReference>
<evidence type="ECO:0000256" key="8">
    <source>
        <dbReference type="ARBA" id="ARBA00048617"/>
    </source>
</evidence>
<evidence type="ECO:0000313" key="12">
    <source>
        <dbReference type="Proteomes" id="UP000614058"/>
    </source>
</evidence>
<comment type="similarity">
    <text evidence="2 9">Belongs to the uroporphyrinogen-III synthase family.</text>
</comment>
<comment type="caution">
    <text evidence="11">The sequence shown here is derived from an EMBL/GenBank/DDBJ whole genome shotgun (WGS) entry which is preliminary data.</text>
</comment>
<reference evidence="11 12" key="1">
    <citation type="journal article" date="2021" name="Pathogens">
        <title>Isolation and Characterization of Kingella bonacorsii sp. nov., A Novel Kingella Species Detected in a Stable Periodontitis Subject.</title>
        <authorList>
            <person name="Antezack A."/>
            <person name="Boxberger M."/>
            <person name="Rolland C."/>
            <person name="Monnet-Corti V."/>
            <person name="La Scola B."/>
        </authorList>
    </citation>
    <scope>NUCLEOTIDE SEQUENCE [LARGE SCALE GENOMIC DNA]</scope>
    <source>
        <strain evidence="11 12">Marseille-Q4569</strain>
    </source>
</reference>
<dbReference type="InterPro" id="IPR036108">
    <property type="entry name" value="4pyrrol_syn_uPrphyn_synt_sf"/>
</dbReference>
<dbReference type="InterPro" id="IPR003754">
    <property type="entry name" value="4pyrrol_synth_uPrphyn_synth"/>
</dbReference>
<evidence type="ECO:0000256" key="5">
    <source>
        <dbReference type="ARBA" id="ARBA00023244"/>
    </source>
</evidence>
<dbReference type="PANTHER" id="PTHR38042:SF1">
    <property type="entry name" value="UROPORPHYRINOGEN-III SYNTHASE, CHLOROPLASTIC"/>
    <property type="match status" value="1"/>
</dbReference>
<name>A0ABS1BQN3_9NEIS</name>
<evidence type="ECO:0000256" key="6">
    <source>
        <dbReference type="ARBA" id="ARBA00037589"/>
    </source>
</evidence>
<keyword evidence="4 9" id="KW-0456">Lyase</keyword>